<keyword evidence="5" id="KW-1185">Reference proteome</keyword>
<protein>
    <submittedName>
        <fullName evidence="4">Acg family FMN-binding oxidoreductase</fullName>
    </submittedName>
</protein>
<dbReference type="NCBIfam" id="NF047509">
    <property type="entry name" value="Rv3131_FMN_oxido"/>
    <property type="match status" value="1"/>
</dbReference>
<dbReference type="PANTHER" id="PTHR23026:SF90">
    <property type="entry name" value="IODOTYROSINE DEIODINASE 1"/>
    <property type="match status" value="1"/>
</dbReference>
<comment type="caution">
    <text evidence="4">The sequence shown here is derived from an EMBL/GenBank/DDBJ whole genome shotgun (WGS) entry which is preliminary data.</text>
</comment>
<dbReference type="Proteomes" id="UP001595912">
    <property type="component" value="Unassembled WGS sequence"/>
</dbReference>
<name>A0ABV9VTQ8_9ACTN</name>
<reference evidence="5" key="1">
    <citation type="journal article" date="2019" name="Int. J. Syst. Evol. Microbiol.">
        <title>The Global Catalogue of Microorganisms (GCM) 10K type strain sequencing project: providing services to taxonomists for standard genome sequencing and annotation.</title>
        <authorList>
            <consortium name="The Broad Institute Genomics Platform"/>
            <consortium name="The Broad Institute Genome Sequencing Center for Infectious Disease"/>
            <person name="Wu L."/>
            <person name="Ma J."/>
        </authorList>
    </citation>
    <scope>NUCLEOTIDE SEQUENCE [LARGE SCALE GENOMIC DNA]</scope>
    <source>
        <strain evidence="5">CGMCC 4.7152</strain>
    </source>
</reference>
<keyword evidence="3" id="KW-0560">Oxidoreductase</keyword>
<dbReference type="EMBL" id="JBHSIU010000018">
    <property type="protein sequence ID" value="MFC4999392.1"/>
    <property type="molecule type" value="Genomic_DNA"/>
</dbReference>
<evidence type="ECO:0000256" key="3">
    <source>
        <dbReference type="ARBA" id="ARBA00023002"/>
    </source>
</evidence>
<dbReference type="PANTHER" id="PTHR23026">
    <property type="entry name" value="NADPH NITROREDUCTASE"/>
    <property type="match status" value="1"/>
</dbReference>
<keyword evidence="2" id="KW-0288">FMN</keyword>
<keyword evidence="1" id="KW-0285">Flavoprotein</keyword>
<dbReference type="Gene3D" id="3.40.109.10">
    <property type="entry name" value="NADH Oxidase"/>
    <property type="match status" value="2"/>
</dbReference>
<evidence type="ECO:0000256" key="2">
    <source>
        <dbReference type="ARBA" id="ARBA00022643"/>
    </source>
</evidence>
<proteinExistence type="predicted"/>
<dbReference type="SUPFAM" id="SSF55469">
    <property type="entry name" value="FMN-dependent nitroreductase-like"/>
    <property type="match status" value="2"/>
</dbReference>
<dbReference type="InterPro" id="IPR000415">
    <property type="entry name" value="Nitroreductase-like"/>
</dbReference>
<organism evidence="4 5">
    <name type="scientific">Dactylosporangium cerinum</name>
    <dbReference type="NCBI Taxonomy" id="1434730"/>
    <lineage>
        <taxon>Bacteria</taxon>
        <taxon>Bacillati</taxon>
        <taxon>Actinomycetota</taxon>
        <taxon>Actinomycetes</taxon>
        <taxon>Micromonosporales</taxon>
        <taxon>Micromonosporaceae</taxon>
        <taxon>Dactylosporangium</taxon>
    </lineage>
</organism>
<dbReference type="InterPro" id="IPR050627">
    <property type="entry name" value="Nitroreductase/BluB"/>
</dbReference>
<sequence length="319" mass="34272">MTTATVALARAADTARLAPSVHNTQPWRWVVRGARLELYAVTGRQLREQDPAGRLMLLSCGAALHHARVALDAEGWTHRVERPAAEPLAVIHAEAAGSVDPHAMHRLQLLLIRRTDRRVVSDEPVAPDVREALVDAARLGGARLQVLSRDQVLELAVMIEHAGDAQRHDVRMIAETATWVGGDRPAGTGLPDAVIPAELPLTTVAERDFGVSGTLEAGAGHDNAAAYAVLYGDGDEPADWLRAGEALSEIWLAAIHRGAAVLPLSSPVELDFTRQALRRILGEVGYPYLVLRLGTSDPDHAGPAHTPRLPGEQVIEIVD</sequence>
<evidence type="ECO:0000256" key="1">
    <source>
        <dbReference type="ARBA" id="ARBA00022630"/>
    </source>
</evidence>
<evidence type="ECO:0000313" key="4">
    <source>
        <dbReference type="EMBL" id="MFC4999392.1"/>
    </source>
</evidence>
<dbReference type="RefSeq" id="WP_380115811.1">
    <property type="nucleotide sequence ID" value="NZ_JBHSIU010000018.1"/>
</dbReference>
<gene>
    <name evidence="4" type="ORF">ACFPIJ_16275</name>
</gene>
<accession>A0ABV9VTQ8</accession>
<evidence type="ECO:0000313" key="5">
    <source>
        <dbReference type="Proteomes" id="UP001595912"/>
    </source>
</evidence>